<organism evidence="5 6">
    <name type="scientific">Sousa chinensis</name>
    <name type="common">Indo-pacific humpbacked dolphin</name>
    <name type="synonym">Steno chinensis</name>
    <dbReference type="NCBI Taxonomy" id="103600"/>
    <lineage>
        <taxon>Eukaryota</taxon>
        <taxon>Metazoa</taxon>
        <taxon>Chordata</taxon>
        <taxon>Craniata</taxon>
        <taxon>Vertebrata</taxon>
        <taxon>Euteleostomi</taxon>
        <taxon>Mammalia</taxon>
        <taxon>Eutheria</taxon>
        <taxon>Laurasiatheria</taxon>
        <taxon>Artiodactyla</taxon>
        <taxon>Whippomorpha</taxon>
        <taxon>Cetacea</taxon>
        <taxon>Odontoceti</taxon>
        <taxon>Delphinidae</taxon>
        <taxon>Sousa</taxon>
    </lineage>
</organism>
<dbReference type="AlphaFoldDB" id="A0A484GFL2"/>
<keyword evidence="6" id="KW-1185">Reference proteome</keyword>
<comment type="subcellular location">
    <subcellularLocation>
        <location evidence="1">Cytoplasm</location>
    </subcellularLocation>
</comment>
<keyword evidence="3" id="KW-0597">Phosphoprotein</keyword>
<evidence type="ECO:0000256" key="1">
    <source>
        <dbReference type="ARBA" id="ARBA00004496"/>
    </source>
</evidence>
<evidence type="ECO:0000313" key="5">
    <source>
        <dbReference type="EMBL" id="TEA34570.1"/>
    </source>
</evidence>
<reference evidence="5 6" key="1">
    <citation type="journal article" date="2018" name="Genomics">
        <title>Molecular footprints of inshore aquatic adaptation in Indo-Pacific humpback dolphin (Sousa chinensis).</title>
        <authorList>
            <person name="Ming Y."/>
            <person name="Jian J."/>
            <person name="Yu F."/>
            <person name="Yu X."/>
            <person name="Wang J."/>
            <person name="Liu W."/>
        </authorList>
    </citation>
    <scope>NUCLEOTIDE SEQUENCE [LARGE SCALE GENOMIC DNA]</scope>
    <source>
        <strain evidence="5">MY-2018</strain>
        <tissue evidence="5">Skin</tissue>
    </source>
</reference>
<sequence>TKGNYCAQLARIQPQIGALEEQLYQVRTETEGQKLQYEQPLNIEVHLEKEAGTYFLLIDGDDGA</sequence>
<dbReference type="GO" id="GO:0005882">
    <property type="term" value="C:intermediate filament"/>
    <property type="evidence" value="ECO:0007669"/>
    <property type="project" value="UniProtKB-KW"/>
</dbReference>
<dbReference type="Proteomes" id="UP000295264">
    <property type="component" value="Unassembled WGS sequence"/>
</dbReference>
<evidence type="ECO:0000256" key="2">
    <source>
        <dbReference type="ARBA" id="ARBA00022490"/>
    </source>
</evidence>
<feature type="non-terminal residue" evidence="5">
    <location>
        <position position="64"/>
    </location>
</feature>
<dbReference type="GO" id="GO:0005737">
    <property type="term" value="C:cytoplasm"/>
    <property type="evidence" value="ECO:0007669"/>
    <property type="project" value="UniProtKB-SubCell"/>
</dbReference>
<dbReference type="PANTHER" id="PTHR23239">
    <property type="entry name" value="INTERMEDIATE FILAMENT"/>
    <property type="match status" value="1"/>
</dbReference>
<feature type="non-terminal residue" evidence="5">
    <location>
        <position position="1"/>
    </location>
</feature>
<proteinExistence type="predicted"/>
<accession>A0A484GFL2</accession>
<comment type="caution">
    <text evidence="5">The sequence shown here is derived from an EMBL/GenBank/DDBJ whole genome shotgun (WGS) entry which is preliminary data.</text>
</comment>
<name>A0A484GFL2_SOUCH</name>
<evidence type="ECO:0000256" key="3">
    <source>
        <dbReference type="ARBA" id="ARBA00022553"/>
    </source>
</evidence>
<dbReference type="Gene3D" id="1.20.5.170">
    <property type="match status" value="1"/>
</dbReference>
<evidence type="ECO:0000256" key="4">
    <source>
        <dbReference type="ARBA" id="ARBA00022744"/>
    </source>
</evidence>
<gene>
    <name evidence="5" type="ORF">DBR06_SOUSAS16910005</name>
</gene>
<dbReference type="GO" id="GO:0045109">
    <property type="term" value="P:intermediate filament organization"/>
    <property type="evidence" value="ECO:0007669"/>
    <property type="project" value="TreeGrafter"/>
</dbReference>
<dbReference type="InterPro" id="IPR002957">
    <property type="entry name" value="Keratin_I"/>
</dbReference>
<dbReference type="PANTHER" id="PTHR23239:SF160">
    <property type="entry name" value="KERATIN, TYPE I CYTOSKELETAL 25"/>
    <property type="match status" value="1"/>
</dbReference>
<dbReference type="SUPFAM" id="SSF64593">
    <property type="entry name" value="Intermediate filament protein, coiled coil region"/>
    <property type="match status" value="1"/>
</dbReference>
<dbReference type="GO" id="GO:0031069">
    <property type="term" value="P:hair follicle morphogenesis"/>
    <property type="evidence" value="ECO:0007669"/>
    <property type="project" value="TreeGrafter"/>
</dbReference>
<protein>
    <submittedName>
        <fullName evidence="5">Uncharacterized protein</fullName>
    </submittedName>
</protein>
<keyword evidence="2" id="KW-0963">Cytoplasm</keyword>
<dbReference type="GO" id="GO:0030855">
    <property type="term" value="P:epithelial cell differentiation"/>
    <property type="evidence" value="ECO:0007669"/>
    <property type="project" value="TreeGrafter"/>
</dbReference>
<dbReference type="EMBL" id="QWLN02009078">
    <property type="protein sequence ID" value="TEA34570.1"/>
    <property type="molecule type" value="Genomic_DNA"/>
</dbReference>
<keyword evidence="4" id="KW-0416">Keratin</keyword>
<evidence type="ECO:0000313" key="6">
    <source>
        <dbReference type="Proteomes" id="UP000295264"/>
    </source>
</evidence>
<dbReference type="GO" id="GO:0005198">
    <property type="term" value="F:structural molecule activity"/>
    <property type="evidence" value="ECO:0007669"/>
    <property type="project" value="InterPro"/>
</dbReference>